<sequence>MVVIEGRFDVKIHSSALFAQLMEHNGFTVRSLADAAAIELRKSRSRMVCKRGTVGNLRSGYRDTCRPEVARALAKCLNVPVEALFSSKVSNVQREVGQKSAT</sequence>
<dbReference type="GO" id="GO:0003677">
    <property type="term" value="F:DNA binding"/>
    <property type="evidence" value="ECO:0007669"/>
    <property type="project" value="InterPro"/>
</dbReference>
<reference evidence="1 2" key="1">
    <citation type="submission" date="2014-11" db="EMBL/GenBank/DDBJ databases">
        <title>Draft Genome Sequence of Brevibacterium linens AE038-8.</title>
        <authorList>
            <person name="Maizel D."/>
            <person name="Utturkar S.M."/>
            <person name="Brown S.D."/>
            <person name="Ferrero M."/>
            <person name="Rosen B.P."/>
        </authorList>
    </citation>
    <scope>NUCLEOTIDE SEQUENCE [LARGE SCALE GENOMIC DNA]</scope>
    <source>
        <strain evidence="1 2">AE038-8</strain>
    </source>
</reference>
<evidence type="ECO:0008006" key="3">
    <source>
        <dbReference type="Google" id="ProtNLM"/>
    </source>
</evidence>
<proteinExistence type="predicted"/>
<gene>
    <name evidence="1" type="ORF">AE0388_1575</name>
</gene>
<dbReference type="Proteomes" id="UP000031488">
    <property type="component" value="Unassembled WGS sequence"/>
</dbReference>
<evidence type="ECO:0000313" key="1">
    <source>
        <dbReference type="EMBL" id="KHS52592.1"/>
    </source>
</evidence>
<evidence type="ECO:0000313" key="2">
    <source>
        <dbReference type="Proteomes" id="UP000031488"/>
    </source>
</evidence>
<dbReference type="InterPro" id="IPR010982">
    <property type="entry name" value="Lambda_DNA-bd_dom_sf"/>
</dbReference>
<protein>
    <recommendedName>
        <fullName evidence="3">HTH cro/C1-type domain-containing protein</fullName>
    </recommendedName>
</protein>
<name>A0A0B9AP42_BRELN</name>
<dbReference type="Gene3D" id="1.10.260.40">
    <property type="entry name" value="lambda repressor-like DNA-binding domains"/>
    <property type="match status" value="1"/>
</dbReference>
<dbReference type="AlphaFoldDB" id="A0A0B9AP42"/>
<comment type="caution">
    <text evidence="1">The sequence shown here is derived from an EMBL/GenBank/DDBJ whole genome shotgun (WGS) entry which is preliminary data.</text>
</comment>
<keyword evidence="2" id="KW-1185">Reference proteome</keyword>
<organism evidence="1 2">
    <name type="scientific">Brevibacterium linens</name>
    <dbReference type="NCBI Taxonomy" id="1703"/>
    <lineage>
        <taxon>Bacteria</taxon>
        <taxon>Bacillati</taxon>
        <taxon>Actinomycetota</taxon>
        <taxon>Actinomycetes</taxon>
        <taxon>Micrococcales</taxon>
        <taxon>Brevibacteriaceae</taxon>
        <taxon>Brevibacterium</taxon>
    </lineage>
</organism>
<accession>A0A0B9AP42</accession>
<dbReference type="EMBL" id="JTJZ01000018">
    <property type="protein sequence ID" value="KHS52592.1"/>
    <property type="molecule type" value="Genomic_DNA"/>
</dbReference>